<reference evidence="1 2" key="1">
    <citation type="submission" date="2024-03" db="EMBL/GenBank/DDBJ databases">
        <title>Novel species of the genus Variovorax.</title>
        <authorList>
            <person name="Liu Q."/>
            <person name="Xin Y.-H."/>
        </authorList>
    </citation>
    <scope>NUCLEOTIDE SEQUENCE [LARGE SCALE GENOMIC DNA]</scope>
    <source>
        <strain evidence="1 2">KACC 18899</strain>
    </source>
</reference>
<gene>
    <name evidence="1" type="ORF">WKW77_20070</name>
</gene>
<name>A0ABU8VK47_9BURK</name>
<organism evidence="1 2">
    <name type="scientific">Variovorax ureilyticus</name>
    <dbReference type="NCBI Taxonomy" id="1836198"/>
    <lineage>
        <taxon>Bacteria</taxon>
        <taxon>Pseudomonadati</taxon>
        <taxon>Pseudomonadota</taxon>
        <taxon>Betaproteobacteria</taxon>
        <taxon>Burkholderiales</taxon>
        <taxon>Comamonadaceae</taxon>
        <taxon>Variovorax</taxon>
    </lineage>
</organism>
<dbReference type="RefSeq" id="WP_340358631.1">
    <property type="nucleotide sequence ID" value="NZ_JBBKZU010000008.1"/>
</dbReference>
<sequence length="144" mass="16249">MSTGYRNFVVHDDQTIEPMSQKTFTAFFFRNEPALPQFANQAINLATVFYRLKNRKPEQIIQLENQRFHVTADGSLDQDRINEAILLKMNRAGWGSSSGAPTNQGPVIDASARFDERRLAQYYPQLSGPALGRILQALFGRASN</sequence>
<evidence type="ECO:0000313" key="1">
    <source>
        <dbReference type="EMBL" id="MEJ8813395.1"/>
    </source>
</evidence>
<keyword evidence="2" id="KW-1185">Reference proteome</keyword>
<protein>
    <submittedName>
        <fullName evidence="1">Uncharacterized protein</fullName>
    </submittedName>
</protein>
<dbReference type="Proteomes" id="UP001365846">
    <property type="component" value="Unassembled WGS sequence"/>
</dbReference>
<accession>A0ABU8VK47</accession>
<comment type="caution">
    <text evidence="1">The sequence shown here is derived from an EMBL/GenBank/DDBJ whole genome shotgun (WGS) entry which is preliminary data.</text>
</comment>
<evidence type="ECO:0000313" key="2">
    <source>
        <dbReference type="Proteomes" id="UP001365846"/>
    </source>
</evidence>
<dbReference type="EMBL" id="JBBKZU010000008">
    <property type="protein sequence ID" value="MEJ8813395.1"/>
    <property type="molecule type" value="Genomic_DNA"/>
</dbReference>
<proteinExistence type="predicted"/>